<gene>
    <name evidence="3" type="ORF">L798_14681</name>
</gene>
<dbReference type="EMBL" id="KK853114">
    <property type="protein sequence ID" value="KDR11173.1"/>
    <property type="molecule type" value="Genomic_DNA"/>
</dbReference>
<dbReference type="InParanoid" id="A0A067QR82"/>
<keyword evidence="4" id="KW-1185">Reference proteome</keyword>
<reference evidence="3 4" key="1">
    <citation type="journal article" date="2014" name="Nat. Commun.">
        <title>Molecular traces of alternative social organization in a termite genome.</title>
        <authorList>
            <person name="Terrapon N."/>
            <person name="Li C."/>
            <person name="Robertson H.M."/>
            <person name="Ji L."/>
            <person name="Meng X."/>
            <person name="Booth W."/>
            <person name="Chen Z."/>
            <person name="Childers C.P."/>
            <person name="Glastad K.M."/>
            <person name="Gokhale K."/>
            <person name="Gowin J."/>
            <person name="Gronenberg W."/>
            <person name="Hermansen R.A."/>
            <person name="Hu H."/>
            <person name="Hunt B.G."/>
            <person name="Huylmans A.K."/>
            <person name="Khalil S.M."/>
            <person name="Mitchell R.D."/>
            <person name="Munoz-Torres M.C."/>
            <person name="Mustard J.A."/>
            <person name="Pan H."/>
            <person name="Reese J.T."/>
            <person name="Scharf M.E."/>
            <person name="Sun F."/>
            <person name="Vogel H."/>
            <person name="Xiao J."/>
            <person name="Yang W."/>
            <person name="Yang Z."/>
            <person name="Yang Z."/>
            <person name="Zhou J."/>
            <person name="Zhu J."/>
            <person name="Brent C.S."/>
            <person name="Elsik C.G."/>
            <person name="Goodisman M.A."/>
            <person name="Liberles D.A."/>
            <person name="Roe R.M."/>
            <person name="Vargo E.L."/>
            <person name="Vilcinskas A."/>
            <person name="Wang J."/>
            <person name="Bornberg-Bauer E."/>
            <person name="Korb J."/>
            <person name="Zhang G."/>
            <person name="Liebig J."/>
        </authorList>
    </citation>
    <scope>NUCLEOTIDE SEQUENCE [LARGE SCALE GENOMIC DNA]</scope>
    <source>
        <tissue evidence="3">Whole organism</tissue>
    </source>
</reference>
<evidence type="ECO:0000313" key="4">
    <source>
        <dbReference type="Proteomes" id="UP000027135"/>
    </source>
</evidence>
<feature type="region of interest" description="Disordered" evidence="1">
    <location>
        <begin position="57"/>
        <end position="95"/>
    </location>
</feature>
<sequence>MSERSSPGIISERYDDSRANAEHKIPVHIIFTDANQHEPLVRFGEQSNAQIGSLKATQVEHEVGSSDISKAHNLNKHGDSNNDKKQEHFQSPLSQTSNFNSELSVARNEHDHIKLTNAVHGGNFEDRFNNNYTELNQQFDKTQNKDAPPKINSESNDKVKPLNTEDNVTKKETLSTVEHLPEVKSKRKDTILTDFQASNIETEISGVSTLQSSSTGQLKNPLDNPILTHLTKRQPLGTDSNNLDTISTEIKVNTPQNVRREISHQQTIIPPNPYLHQQYQTQETNPAYYPLQYATAQQQQVSSLSNTQFFTNPAHADSPGNMAQRVDLLHGQGNQNFVDSNLAKLPHASSNPENSRSSVTILTLYPTIRAVMHTFPSTGFTGTSAPSQLSTYASEATIPYKQSFNQPLFRGVSSPVNLPNTRLIYNGPQPSSRVQWPLAGYFPIIINDPLLTMYNMLTNMIEYGPEADVCKRTKNFRQGRSRSLLFDEDQSTTKSDEETAGMVRTMENGGWSEVSKNGNPLAVERKMSDDVTREDKEENGGERGGDEERKNKDEDQNTEVIMETEKNGNSGPYITRLMVRKGGVSIAGPGGIATAGSGGTAIVGPGGVAYTSPNGLAVVGPGGKVVGLPAGADLSVTATNSNSEGSTPRFFNIPPGGKILATGPVVYFHPPE</sequence>
<feature type="compositionally biased region" description="Basic and acidic residues" evidence="1">
    <location>
        <begin position="523"/>
        <end position="555"/>
    </location>
</feature>
<dbReference type="Proteomes" id="UP000027135">
    <property type="component" value="Unassembled WGS sequence"/>
</dbReference>
<evidence type="ECO:0000259" key="2">
    <source>
        <dbReference type="Pfam" id="PF15999"/>
    </source>
</evidence>
<feature type="region of interest" description="Disordered" evidence="1">
    <location>
        <begin position="481"/>
        <end position="558"/>
    </location>
</feature>
<organism evidence="3 4">
    <name type="scientific">Zootermopsis nevadensis</name>
    <name type="common">Dampwood termite</name>
    <dbReference type="NCBI Taxonomy" id="136037"/>
    <lineage>
        <taxon>Eukaryota</taxon>
        <taxon>Metazoa</taxon>
        <taxon>Ecdysozoa</taxon>
        <taxon>Arthropoda</taxon>
        <taxon>Hexapoda</taxon>
        <taxon>Insecta</taxon>
        <taxon>Pterygota</taxon>
        <taxon>Neoptera</taxon>
        <taxon>Polyneoptera</taxon>
        <taxon>Dictyoptera</taxon>
        <taxon>Blattodea</taxon>
        <taxon>Blattoidea</taxon>
        <taxon>Termitoidae</taxon>
        <taxon>Termopsidae</taxon>
        <taxon>Zootermopsis</taxon>
    </lineage>
</organism>
<dbReference type="AlphaFoldDB" id="A0A067QR82"/>
<dbReference type="InterPro" id="IPR031942">
    <property type="entry name" value="DUF4774"/>
</dbReference>
<accession>A0A067QR82</accession>
<feature type="domain" description="DUF4774" evidence="2">
    <location>
        <begin position="575"/>
        <end position="626"/>
    </location>
</feature>
<name>A0A067QR82_ZOONE</name>
<feature type="compositionally biased region" description="Basic and acidic residues" evidence="1">
    <location>
        <begin position="76"/>
        <end position="88"/>
    </location>
</feature>
<protein>
    <recommendedName>
        <fullName evidence="2">DUF4774 domain-containing protein</fullName>
    </recommendedName>
</protein>
<evidence type="ECO:0000313" key="3">
    <source>
        <dbReference type="EMBL" id="KDR11173.1"/>
    </source>
</evidence>
<dbReference type="Pfam" id="PF15999">
    <property type="entry name" value="DUF4774"/>
    <property type="match status" value="1"/>
</dbReference>
<dbReference type="OrthoDB" id="8194084at2759"/>
<dbReference type="eggNOG" id="ENOG502S6AP">
    <property type="taxonomic scope" value="Eukaryota"/>
</dbReference>
<evidence type="ECO:0000256" key="1">
    <source>
        <dbReference type="SAM" id="MobiDB-lite"/>
    </source>
</evidence>
<feature type="region of interest" description="Disordered" evidence="1">
    <location>
        <begin position="141"/>
        <end position="162"/>
    </location>
</feature>
<proteinExistence type="predicted"/>